<evidence type="ECO:0000313" key="1">
    <source>
        <dbReference type="EMBL" id="KAG9185784.1"/>
    </source>
</evidence>
<proteinExistence type="predicted"/>
<dbReference type="AlphaFoldDB" id="A0AAD4F8K0"/>
<dbReference type="EMBL" id="JAANER010000010">
    <property type="protein sequence ID" value="KAG9185784.1"/>
    <property type="molecule type" value="Genomic_DNA"/>
</dbReference>
<name>A0AAD4F8K0_9PLEO</name>
<dbReference type="Proteomes" id="UP001199106">
    <property type="component" value="Unassembled WGS sequence"/>
</dbReference>
<reference evidence="1" key="1">
    <citation type="submission" date="2021-07" db="EMBL/GenBank/DDBJ databases">
        <title>Genome Resource of American Ginseng Black Spot Pathogen Alternaria panax.</title>
        <authorList>
            <person name="Qiu C."/>
            <person name="Wang W."/>
            <person name="Liu Z."/>
        </authorList>
    </citation>
    <scope>NUCLEOTIDE SEQUENCE</scope>
    <source>
        <strain evidence="1">BNCC115425</strain>
    </source>
</reference>
<keyword evidence="2" id="KW-1185">Reference proteome</keyword>
<evidence type="ECO:0000313" key="2">
    <source>
        <dbReference type="Proteomes" id="UP001199106"/>
    </source>
</evidence>
<gene>
    <name evidence="1" type="ORF">G6011_07115</name>
</gene>
<organism evidence="1 2">
    <name type="scientific">Alternaria panax</name>
    <dbReference type="NCBI Taxonomy" id="48097"/>
    <lineage>
        <taxon>Eukaryota</taxon>
        <taxon>Fungi</taxon>
        <taxon>Dikarya</taxon>
        <taxon>Ascomycota</taxon>
        <taxon>Pezizomycotina</taxon>
        <taxon>Dothideomycetes</taxon>
        <taxon>Pleosporomycetidae</taxon>
        <taxon>Pleosporales</taxon>
        <taxon>Pleosporineae</taxon>
        <taxon>Pleosporaceae</taxon>
        <taxon>Alternaria</taxon>
        <taxon>Alternaria sect. Panax</taxon>
    </lineage>
</organism>
<comment type="caution">
    <text evidence="1">The sequence shown here is derived from an EMBL/GenBank/DDBJ whole genome shotgun (WGS) entry which is preliminary data.</text>
</comment>
<accession>A0AAD4F8K0</accession>
<protein>
    <submittedName>
        <fullName evidence="1">Uncharacterized protein</fullName>
    </submittedName>
</protein>
<sequence length="102" mass="10593">MPENYANILALTQQRQPQAWDDPPQQYARTLKRLAGPGSTSNLGTSASTCPSWMLTAGGGTCPPGATAMTEAGIAIVSVSVSSVLDEGITVLRSAFASDPPW</sequence>